<feature type="compositionally biased region" description="Polar residues" evidence="7">
    <location>
        <begin position="394"/>
        <end position="405"/>
    </location>
</feature>
<name>A0A2J6PY19_9HELO</name>
<keyword evidence="4 10" id="KW-0418">Kinase</keyword>
<evidence type="ECO:0000256" key="5">
    <source>
        <dbReference type="ARBA" id="ARBA00022840"/>
    </source>
</evidence>
<evidence type="ECO:0000256" key="2">
    <source>
        <dbReference type="ARBA" id="ARBA00022679"/>
    </source>
</evidence>
<dbReference type="Gene3D" id="1.10.510.10">
    <property type="entry name" value="Transferase(Phosphotransferase) domain 1"/>
    <property type="match status" value="1"/>
</dbReference>
<dbReference type="Proteomes" id="UP000235672">
    <property type="component" value="Unassembled WGS sequence"/>
</dbReference>
<keyword evidence="2" id="KW-0808">Transferase</keyword>
<evidence type="ECO:0000259" key="9">
    <source>
        <dbReference type="PROSITE" id="PS51285"/>
    </source>
</evidence>
<keyword evidence="1" id="KW-0723">Serine/threonine-protein kinase</keyword>
<evidence type="ECO:0000259" key="8">
    <source>
        <dbReference type="PROSITE" id="PS50011"/>
    </source>
</evidence>
<dbReference type="EMBL" id="KZ613492">
    <property type="protein sequence ID" value="PMD18806.1"/>
    <property type="molecule type" value="Genomic_DNA"/>
</dbReference>
<dbReference type="PROSITE" id="PS00107">
    <property type="entry name" value="PROTEIN_KINASE_ATP"/>
    <property type="match status" value="1"/>
</dbReference>
<accession>A0A2J6PY19</accession>
<dbReference type="InterPro" id="IPR000719">
    <property type="entry name" value="Prot_kinase_dom"/>
</dbReference>
<dbReference type="OrthoDB" id="354826at2759"/>
<evidence type="ECO:0000313" key="10">
    <source>
        <dbReference type="EMBL" id="PMD18806.1"/>
    </source>
</evidence>
<feature type="region of interest" description="Disordered" evidence="7">
    <location>
        <begin position="528"/>
        <end position="563"/>
    </location>
</feature>
<evidence type="ECO:0000256" key="6">
    <source>
        <dbReference type="PROSITE-ProRule" id="PRU10141"/>
    </source>
</evidence>
<evidence type="ECO:0000313" key="11">
    <source>
        <dbReference type="Proteomes" id="UP000235672"/>
    </source>
</evidence>
<feature type="compositionally biased region" description="Basic residues" evidence="7">
    <location>
        <begin position="407"/>
        <end position="418"/>
    </location>
</feature>
<gene>
    <name evidence="10" type="ORF">NA56DRAFT_661108</name>
</gene>
<dbReference type="Gene3D" id="3.30.200.20">
    <property type="entry name" value="Phosphorylase Kinase, domain 1"/>
    <property type="match status" value="1"/>
</dbReference>
<dbReference type="SUPFAM" id="SSF56112">
    <property type="entry name" value="Protein kinase-like (PK-like)"/>
    <property type="match status" value="1"/>
</dbReference>
<dbReference type="PROSITE" id="PS51285">
    <property type="entry name" value="AGC_KINASE_CTER"/>
    <property type="match status" value="1"/>
</dbReference>
<evidence type="ECO:0000256" key="3">
    <source>
        <dbReference type="ARBA" id="ARBA00022741"/>
    </source>
</evidence>
<dbReference type="InterPro" id="IPR000961">
    <property type="entry name" value="AGC-kinase_C"/>
</dbReference>
<reference evidence="10 11" key="1">
    <citation type="submission" date="2016-05" db="EMBL/GenBank/DDBJ databases">
        <title>A degradative enzymes factory behind the ericoid mycorrhizal symbiosis.</title>
        <authorList>
            <consortium name="DOE Joint Genome Institute"/>
            <person name="Martino E."/>
            <person name="Morin E."/>
            <person name="Grelet G."/>
            <person name="Kuo A."/>
            <person name="Kohler A."/>
            <person name="Daghino S."/>
            <person name="Barry K."/>
            <person name="Choi C."/>
            <person name="Cichocki N."/>
            <person name="Clum A."/>
            <person name="Copeland A."/>
            <person name="Hainaut M."/>
            <person name="Haridas S."/>
            <person name="Labutti K."/>
            <person name="Lindquist E."/>
            <person name="Lipzen A."/>
            <person name="Khouja H.-R."/>
            <person name="Murat C."/>
            <person name="Ohm R."/>
            <person name="Olson A."/>
            <person name="Spatafora J."/>
            <person name="Veneault-Fourrey C."/>
            <person name="Henrissat B."/>
            <person name="Grigoriev I."/>
            <person name="Martin F."/>
            <person name="Perotto S."/>
        </authorList>
    </citation>
    <scope>NUCLEOTIDE SEQUENCE [LARGE SCALE GENOMIC DNA]</scope>
    <source>
        <strain evidence="10 11">UAMH 7357</strain>
    </source>
</reference>
<dbReference type="GO" id="GO:0005524">
    <property type="term" value="F:ATP binding"/>
    <property type="evidence" value="ECO:0007669"/>
    <property type="project" value="UniProtKB-UniRule"/>
</dbReference>
<feature type="compositionally biased region" description="Low complexity" evidence="7">
    <location>
        <begin position="419"/>
        <end position="429"/>
    </location>
</feature>
<dbReference type="GO" id="GO:0007186">
    <property type="term" value="P:G protein-coupled receptor signaling pathway"/>
    <property type="evidence" value="ECO:0007669"/>
    <property type="project" value="TreeGrafter"/>
</dbReference>
<evidence type="ECO:0000256" key="7">
    <source>
        <dbReference type="SAM" id="MobiDB-lite"/>
    </source>
</evidence>
<proteinExistence type="predicted"/>
<keyword evidence="11" id="KW-1185">Reference proteome</keyword>
<dbReference type="PROSITE" id="PS50011">
    <property type="entry name" value="PROTEIN_KINASE_DOM"/>
    <property type="match status" value="1"/>
</dbReference>
<evidence type="ECO:0000256" key="4">
    <source>
        <dbReference type="ARBA" id="ARBA00022777"/>
    </source>
</evidence>
<dbReference type="FunFam" id="1.10.510.10:FF:000469">
    <property type="entry name" value="Serine/threonine-protein kinase 32B"/>
    <property type="match status" value="1"/>
</dbReference>
<keyword evidence="5 6" id="KW-0067">ATP-binding</keyword>
<feature type="compositionally biased region" description="Polar residues" evidence="7">
    <location>
        <begin position="468"/>
        <end position="481"/>
    </location>
</feature>
<dbReference type="AlphaFoldDB" id="A0A2J6PY19"/>
<feature type="compositionally biased region" description="Polar residues" evidence="7">
    <location>
        <begin position="442"/>
        <end position="460"/>
    </location>
</feature>
<feature type="compositionally biased region" description="Polar residues" evidence="7">
    <location>
        <begin position="374"/>
        <end position="387"/>
    </location>
</feature>
<dbReference type="CDD" id="cd05578">
    <property type="entry name" value="STKc_Yank1"/>
    <property type="match status" value="1"/>
</dbReference>
<dbReference type="GO" id="GO:0009966">
    <property type="term" value="P:regulation of signal transduction"/>
    <property type="evidence" value="ECO:0007669"/>
    <property type="project" value="TreeGrafter"/>
</dbReference>
<dbReference type="STRING" id="1745343.A0A2J6PY19"/>
<dbReference type="GO" id="GO:0004703">
    <property type="term" value="F:G protein-coupled receptor kinase activity"/>
    <property type="evidence" value="ECO:0007669"/>
    <property type="project" value="TreeGrafter"/>
</dbReference>
<dbReference type="PANTHER" id="PTHR24355:SF30">
    <property type="entry name" value="SERINE_THREONINE-PROTEIN KINASE 32B ISOFORM X1"/>
    <property type="match status" value="1"/>
</dbReference>
<dbReference type="InterPro" id="IPR011009">
    <property type="entry name" value="Kinase-like_dom_sf"/>
</dbReference>
<feature type="domain" description="AGC-kinase C-terminal" evidence="9">
    <location>
        <begin position="277"/>
        <end position="368"/>
    </location>
</feature>
<evidence type="ECO:0000256" key="1">
    <source>
        <dbReference type="ARBA" id="ARBA00022527"/>
    </source>
</evidence>
<dbReference type="FunFam" id="3.30.200.20:FF:000354">
    <property type="entry name" value="AGC/YANK protein kinase"/>
    <property type="match status" value="1"/>
</dbReference>
<protein>
    <submittedName>
        <fullName evidence="10">Kinase-like protein</fullName>
    </submittedName>
</protein>
<dbReference type="InterPro" id="IPR017441">
    <property type="entry name" value="Protein_kinase_ATP_BS"/>
</dbReference>
<dbReference type="InterPro" id="IPR008271">
    <property type="entry name" value="Ser/Thr_kinase_AS"/>
</dbReference>
<organism evidence="10 11">
    <name type="scientific">Hyaloscypha hepaticicola</name>
    <dbReference type="NCBI Taxonomy" id="2082293"/>
    <lineage>
        <taxon>Eukaryota</taxon>
        <taxon>Fungi</taxon>
        <taxon>Dikarya</taxon>
        <taxon>Ascomycota</taxon>
        <taxon>Pezizomycotina</taxon>
        <taxon>Leotiomycetes</taxon>
        <taxon>Helotiales</taxon>
        <taxon>Hyaloscyphaceae</taxon>
        <taxon>Hyaloscypha</taxon>
    </lineage>
</organism>
<feature type="region of interest" description="Disordered" evidence="7">
    <location>
        <begin position="372"/>
        <end position="495"/>
    </location>
</feature>
<dbReference type="Pfam" id="PF00069">
    <property type="entry name" value="Pkinase"/>
    <property type="match status" value="1"/>
</dbReference>
<sequence length="563" mass="62892">MGNSNGKPISFSDEVNLNHFRLLRVVGKGAFGKVRIVERKDTQLTFALKYIRKDEVVRSESVRNILRERRMLEHLNYQFICNLRYSFQDIEYMYLVVDLMNGGDLRFHISRKTFTEEAVRFWIAELGCALRYIHKQGIIHRDVKPDNVLLDSEGHIHLADFNVASDFTPGRPLTSKSGTLAYLAPEVYKGHGYGPGADWWSLGVLFYECIYNKRPFEGSTQSTLAVQITRASPSFPITQPPVSMPCLHAISSALEEDPAKRMGAASFHSFTDNPFFRAIDFEALERKEIEPVFVPSSEKTNFDATYDLEELLLEEAPLEARARRQKPREPLKEDATEKEIREDDLYKMIETQFTPFDYTTAAYERLARYAGTLDPNSSNTSCPTDWTQPPPMTPSQNPSDASSARSIGRRSTSRKRAKSSNQPPSLSGSPPMPSNHPPLPNGQGSSPQSGNYRQASSSHSTKAKTPLSPYQASYNRQQRPTGTRKESTSGGMQVTLDEMGSWSELAKQDATLPADAKLEVAAKPTGGMLSFLGRKKGRGHSPKPQERGILGKEGARVVISSGE</sequence>
<feature type="domain" description="Protein kinase" evidence="8">
    <location>
        <begin position="20"/>
        <end position="276"/>
    </location>
</feature>
<feature type="compositionally biased region" description="Pro residues" evidence="7">
    <location>
        <begin position="430"/>
        <end position="440"/>
    </location>
</feature>
<dbReference type="GO" id="GO:0001664">
    <property type="term" value="F:G protein-coupled receptor binding"/>
    <property type="evidence" value="ECO:0007669"/>
    <property type="project" value="TreeGrafter"/>
</dbReference>
<keyword evidence="3 6" id="KW-0547">Nucleotide-binding</keyword>
<feature type="compositionally biased region" description="Basic and acidic residues" evidence="7">
    <location>
        <begin position="543"/>
        <end position="555"/>
    </location>
</feature>
<dbReference type="PANTHER" id="PTHR24355">
    <property type="entry name" value="G PROTEIN-COUPLED RECEPTOR KINASE/RIBOSOMAL PROTEIN S6 KINASE"/>
    <property type="match status" value="1"/>
</dbReference>
<dbReference type="SMART" id="SM00220">
    <property type="entry name" value="S_TKc"/>
    <property type="match status" value="1"/>
</dbReference>
<dbReference type="PROSITE" id="PS00108">
    <property type="entry name" value="PROTEIN_KINASE_ST"/>
    <property type="match status" value="1"/>
</dbReference>
<feature type="binding site" evidence="6">
    <location>
        <position position="53"/>
    </location>
    <ligand>
        <name>ATP</name>
        <dbReference type="ChEBI" id="CHEBI:30616"/>
    </ligand>
</feature>